<sequence>MNEQELYKLRFPIGQFEKPKQITKDLINGWISTIENFPQNVENITKNLSEVELNYNYRPNGWTIKQVVHHCADSHINSIIRFKLALTEDTPTIRPYFEDRFAKLIDYSESLEASISILKGVHHKLGVLLKNLSEDDLKREFIHPEHGKRFSIAETIGLYTWHSNHHFAHIEQALEYKGAFK</sequence>
<reference evidence="2 3" key="1">
    <citation type="submission" date="2024-02" db="EMBL/GenBank/DDBJ databases">
        <title>Winogradskyella poriferorum JCM 12885.</title>
        <authorList>
            <person name="Zhang D.-F."/>
            <person name="Fu Z.-Y."/>
        </authorList>
    </citation>
    <scope>NUCLEOTIDE SEQUENCE [LARGE SCALE GENOMIC DNA]</scope>
    <source>
        <strain evidence="2 3">JCM 12885</strain>
    </source>
</reference>
<comment type="caution">
    <text evidence="2">The sequence shown here is derived from an EMBL/GenBank/DDBJ whole genome shotgun (WGS) entry which is preliminary data.</text>
</comment>
<evidence type="ECO:0000259" key="1">
    <source>
        <dbReference type="Pfam" id="PF12867"/>
    </source>
</evidence>
<keyword evidence="2" id="KW-0378">Hydrolase</keyword>
<dbReference type="InterPro" id="IPR024775">
    <property type="entry name" value="DinB-like"/>
</dbReference>
<dbReference type="InterPro" id="IPR034660">
    <property type="entry name" value="DinB/YfiT-like"/>
</dbReference>
<dbReference type="Gene3D" id="1.20.120.450">
    <property type="entry name" value="dinb family like domain"/>
    <property type="match status" value="1"/>
</dbReference>
<dbReference type="EMBL" id="JAZHOU010000006">
    <property type="protein sequence ID" value="MEF3080250.1"/>
    <property type="molecule type" value="Genomic_DNA"/>
</dbReference>
<evidence type="ECO:0000313" key="3">
    <source>
        <dbReference type="Proteomes" id="UP001356704"/>
    </source>
</evidence>
<dbReference type="GO" id="GO:0016787">
    <property type="term" value="F:hydrolase activity"/>
    <property type="evidence" value="ECO:0007669"/>
    <property type="project" value="UniProtKB-KW"/>
</dbReference>
<evidence type="ECO:0000313" key="2">
    <source>
        <dbReference type="EMBL" id="MEF3080250.1"/>
    </source>
</evidence>
<dbReference type="NCBIfam" id="NF009807">
    <property type="entry name" value="PRK13291.1"/>
    <property type="match status" value="1"/>
</dbReference>
<dbReference type="Pfam" id="PF12867">
    <property type="entry name" value="DinB_2"/>
    <property type="match status" value="1"/>
</dbReference>
<accession>A0ABU7W8F2</accession>
<protein>
    <submittedName>
        <fullName evidence="2">Metal-dependent hydrolase</fullName>
    </submittedName>
</protein>
<dbReference type="Proteomes" id="UP001356704">
    <property type="component" value="Unassembled WGS sequence"/>
</dbReference>
<keyword evidence="3" id="KW-1185">Reference proteome</keyword>
<feature type="domain" description="DinB-like" evidence="1">
    <location>
        <begin position="36"/>
        <end position="170"/>
    </location>
</feature>
<dbReference type="SUPFAM" id="SSF109854">
    <property type="entry name" value="DinB/YfiT-like putative metalloenzymes"/>
    <property type="match status" value="1"/>
</dbReference>
<proteinExistence type="predicted"/>
<organism evidence="2 3">
    <name type="scientific">Winogradskyella poriferorum</name>
    <dbReference type="NCBI Taxonomy" id="307627"/>
    <lineage>
        <taxon>Bacteria</taxon>
        <taxon>Pseudomonadati</taxon>
        <taxon>Bacteroidota</taxon>
        <taxon>Flavobacteriia</taxon>
        <taxon>Flavobacteriales</taxon>
        <taxon>Flavobacteriaceae</taxon>
        <taxon>Winogradskyella</taxon>
    </lineage>
</organism>
<dbReference type="RefSeq" id="WP_331810954.1">
    <property type="nucleotide sequence ID" value="NZ_JAZHOU010000006.1"/>
</dbReference>
<name>A0ABU7W8F2_9FLAO</name>
<gene>
    <name evidence="2" type="ORF">V1468_14640</name>
</gene>